<dbReference type="InterPro" id="IPR005467">
    <property type="entry name" value="His_kinase_dom"/>
</dbReference>
<evidence type="ECO:0000256" key="11">
    <source>
        <dbReference type="SAM" id="Phobius"/>
    </source>
</evidence>
<evidence type="ECO:0000313" key="14">
    <source>
        <dbReference type="Proteomes" id="UP000651156"/>
    </source>
</evidence>
<dbReference type="Pfam" id="PF00512">
    <property type="entry name" value="HisKA"/>
    <property type="match status" value="1"/>
</dbReference>
<dbReference type="PRINTS" id="PR00344">
    <property type="entry name" value="BCTRLSENSOR"/>
</dbReference>
<keyword evidence="10 11" id="KW-0472">Membrane</keyword>
<dbReference type="GO" id="GO:0016301">
    <property type="term" value="F:kinase activity"/>
    <property type="evidence" value="ECO:0007669"/>
    <property type="project" value="UniProtKB-KW"/>
</dbReference>
<dbReference type="InterPro" id="IPR036097">
    <property type="entry name" value="HisK_dim/P_sf"/>
</dbReference>
<dbReference type="SMART" id="SM00388">
    <property type="entry name" value="HisKA"/>
    <property type="match status" value="1"/>
</dbReference>
<dbReference type="InterPro" id="IPR003661">
    <property type="entry name" value="HisK_dim/P_dom"/>
</dbReference>
<dbReference type="Gene3D" id="1.10.287.130">
    <property type="match status" value="1"/>
</dbReference>
<keyword evidence="9" id="KW-0902">Two-component regulatory system</keyword>
<comment type="caution">
    <text evidence="13">The sequence shown here is derived from an EMBL/GenBank/DDBJ whole genome shotgun (WGS) entry which is preliminary data.</text>
</comment>
<feature type="transmembrane region" description="Helical" evidence="11">
    <location>
        <begin position="30"/>
        <end position="52"/>
    </location>
</feature>
<comment type="subcellular location">
    <subcellularLocation>
        <location evidence="2">Membrane</location>
    </subcellularLocation>
</comment>
<comment type="catalytic activity">
    <reaction evidence="1">
        <text>ATP + protein L-histidine = ADP + protein N-phospho-L-histidine.</text>
        <dbReference type="EC" id="2.7.13.3"/>
    </reaction>
</comment>
<keyword evidence="5" id="KW-0808">Transferase</keyword>
<evidence type="ECO:0000256" key="5">
    <source>
        <dbReference type="ARBA" id="ARBA00022679"/>
    </source>
</evidence>
<evidence type="ECO:0000256" key="9">
    <source>
        <dbReference type="ARBA" id="ARBA00023012"/>
    </source>
</evidence>
<evidence type="ECO:0000256" key="3">
    <source>
        <dbReference type="ARBA" id="ARBA00012438"/>
    </source>
</evidence>
<evidence type="ECO:0000259" key="12">
    <source>
        <dbReference type="PROSITE" id="PS50109"/>
    </source>
</evidence>
<evidence type="ECO:0000313" key="13">
    <source>
        <dbReference type="EMBL" id="MBE9193082.1"/>
    </source>
</evidence>
<dbReference type="Proteomes" id="UP000651156">
    <property type="component" value="Unassembled WGS sequence"/>
</dbReference>
<evidence type="ECO:0000256" key="8">
    <source>
        <dbReference type="ARBA" id="ARBA00022989"/>
    </source>
</evidence>
<protein>
    <recommendedName>
        <fullName evidence="3">histidine kinase</fullName>
        <ecNumber evidence="3">2.7.13.3</ecNumber>
    </recommendedName>
</protein>
<dbReference type="CDD" id="cd00082">
    <property type="entry name" value="HisKA"/>
    <property type="match status" value="1"/>
</dbReference>
<dbReference type="EC" id="2.7.13.3" evidence="3"/>
<dbReference type="PANTHER" id="PTHR45436:SF5">
    <property type="entry name" value="SENSOR HISTIDINE KINASE TRCS"/>
    <property type="match status" value="1"/>
</dbReference>
<evidence type="ECO:0000256" key="7">
    <source>
        <dbReference type="ARBA" id="ARBA00022777"/>
    </source>
</evidence>
<gene>
    <name evidence="13" type="ORF">IQ230_22560</name>
</gene>
<sequence length="442" mass="49100">MTLLKQFTGWATDSNRTPKQMFQRLRCRFLLTYLTVMATVLGMSSIAVYVFFTRSHEQHLNNQLLTLAQAAVPSLNAVKTEGLQSVNQDLPWRELFKRDQSLEWFDANGKILARKGKIFSTLPLKRTNQNIQQQGQIRTLTIAVYSDSQSSVVADSLQRLELEGYIRANESTKEIESAIARLVIGLGVGNAIALIFMAIGAVLLTQQTLEPIEKSFQRLKEFTADASHELRNPLTAISTAIEVMQSHPERVHPSDAKKLVAIASAADQLVSLSEDLLFLARTDAVVAPPAGWKYLYLNEILYNVVELFKPYAQEKGIVLKLQLIPSILVNSEPAQLKRLFANLVDNALKYTITGGSVIISMVQQKRYVVVRVEDNGIGIAPEYLPFVFQRFWRADKARSPQTKGLGLGLAIAQTIAHQHGGKITVSSTLSVGSCFQVYLPTA</sequence>
<keyword evidence="7 13" id="KW-0418">Kinase</keyword>
<evidence type="ECO:0000256" key="4">
    <source>
        <dbReference type="ARBA" id="ARBA00022553"/>
    </source>
</evidence>
<dbReference type="EMBL" id="JADEWN010000076">
    <property type="protein sequence ID" value="MBE9193082.1"/>
    <property type="molecule type" value="Genomic_DNA"/>
</dbReference>
<feature type="transmembrane region" description="Helical" evidence="11">
    <location>
        <begin position="182"/>
        <end position="204"/>
    </location>
</feature>
<dbReference type="RefSeq" id="WP_193934477.1">
    <property type="nucleotide sequence ID" value="NZ_CAWPMZ010000121.1"/>
</dbReference>
<dbReference type="SUPFAM" id="SSF55874">
    <property type="entry name" value="ATPase domain of HSP90 chaperone/DNA topoisomerase II/histidine kinase"/>
    <property type="match status" value="1"/>
</dbReference>
<keyword evidence="4" id="KW-0597">Phosphoprotein</keyword>
<organism evidence="13 14">
    <name type="scientific">Gloeocapsopsis crepidinum LEGE 06123</name>
    <dbReference type="NCBI Taxonomy" id="588587"/>
    <lineage>
        <taxon>Bacteria</taxon>
        <taxon>Bacillati</taxon>
        <taxon>Cyanobacteriota</taxon>
        <taxon>Cyanophyceae</taxon>
        <taxon>Oscillatoriophycideae</taxon>
        <taxon>Chroococcales</taxon>
        <taxon>Chroococcaceae</taxon>
        <taxon>Gloeocapsopsis</taxon>
    </lineage>
</organism>
<dbReference type="InterPro" id="IPR003594">
    <property type="entry name" value="HATPase_dom"/>
</dbReference>
<dbReference type="InterPro" id="IPR036890">
    <property type="entry name" value="HATPase_C_sf"/>
</dbReference>
<keyword evidence="14" id="KW-1185">Reference proteome</keyword>
<dbReference type="Pfam" id="PF02518">
    <property type="entry name" value="HATPase_c"/>
    <property type="match status" value="1"/>
</dbReference>
<proteinExistence type="predicted"/>
<dbReference type="CDD" id="cd00075">
    <property type="entry name" value="HATPase"/>
    <property type="match status" value="1"/>
</dbReference>
<accession>A0ABR9UXP5</accession>
<evidence type="ECO:0000256" key="6">
    <source>
        <dbReference type="ARBA" id="ARBA00022692"/>
    </source>
</evidence>
<dbReference type="PROSITE" id="PS50109">
    <property type="entry name" value="HIS_KIN"/>
    <property type="match status" value="1"/>
</dbReference>
<feature type="domain" description="Histidine kinase" evidence="12">
    <location>
        <begin position="225"/>
        <end position="442"/>
    </location>
</feature>
<dbReference type="Gene3D" id="3.30.565.10">
    <property type="entry name" value="Histidine kinase-like ATPase, C-terminal domain"/>
    <property type="match status" value="1"/>
</dbReference>
<reference evidence="13 14" key="1">
    <citation type="submission" date="2020-10" db="EMBL/GenBank/DDBJ databases">
        <authorList>
            <person name="Castelo-Branco R."/>
            <person name="Eusebio N."/>
            <person name="Adriana R."/>
            <person name="Vieira A."/>
            <person name="Brugerolle De Fraissinette N."/>
            <person name="Rezende De Castro R."/>
            <person name="Schneider M.P."/>
            <person name="Vasconcelos V."/>
            <person name="Leao P.N."/>
        </authorList>
    </citation>
    <scope>NUCLEOTIDE SEQUENCE [LARGE SCALE GENOMIC DNA]</scope>
    <source>
        <strain evidence="13 14">LEGE 06123</strain>
    </source>
</reference>
<dbReference type="SMART" id="SM00387">
    <property type="entry name" value="HATPase_c"/>
    <property type="match status" value="1"/>
</dbReference>
<dbReference type="InterPro" id="IPR050428">
    <property type="entry name" value="TCS_sensor_his_kinase"/>
</dbReference>
<dbReference type="InterPro" id="IPR004358">
    <property type="entry name" value="Sig_transdc_His_kin-like_C"/>
</dbReference>
<dbReference type="PANTHER" id="PTHR45436">
    <property type="entry name" value="SENSOR HISTIDINE KINASE YKOH"/>
    <property type="match status" value="1"/>
</dbReference>
<keyword evidence="6 11" id="KW-0812">Transmembrane</keyword>
<evidence type="ECO:0000256" key="2">
    <source>
        <dbReference type="ARBA" id="ARBA00004370"/>
    </source>
</evidence>
<evidence type="ECO:0000256" key="10">
    <source>
        <dbReference type="ARBA" id="ARBA00023136"/>
    </source>
</evidence>
<keyword evidence="8 11" id="KW-1133">Transmembrane helix</keyword>
<dbReference type="SUPFAM" id="SSF47384">
    <property type="entry name" value="Homodimeric domain of signal transducing histidine kinase"/>
    <property type="match status" value="1"/>
</dbReference>
<evidence type="ECO:0000256" key="1">
    <source>
        <dbReference type="ARBA" id="ARBA00000085"/>
    </source>
</evidence>
<name>A0ABR9UXP5_9CHRO</name>